<feature type="region of interest" description="Disordered" evidence="1">
    <location>
        <begin position="122"/>
        <end position="165"/>
    </location>
</feature>
<feature type="compositionally biased region" description="Acidic residues" evidence="1">
    <location>
        <begin position="1568"/>
        <end position="1582"/>
    </location>
</feature>
<feature type="compositionally biased region" description="Basic and acidic residues" evidence="1">
    <location>
        <begin position="939"/>
        <end position="948"/>
    </location>
</feature>
<proteinExistence type="predicted"/>
<feature type="compositionally biased region" description="Basic and acidic residues" evidence="1">
    <location>
        <begin position="508"/>
        <end position="521"/>
    </location>
</feature>
<feature type="compositionally biased region" description="Polar residues" evidence="1">
    <location>
        <begin position="446"/>
        <end position="464"/>
    </location>
</feature>
<feature type="region of interest" description="Disordered" evidence="1">
    <location>
        <begin position="924"/>
        <end position="1078"/>
    </location>
</feature>
<feature type="region of interest" description="Disordered" evidence="1">
    <location>
        <begin position="1650"/>
        <end position="1673"/>
    </location>
</feature>
<organism evidence="2 3">
    <name type="scientific">Kwoniella shivajii</name>
    <dbReference type="NCBI Taxonomy" id="564305"/>
    <lineage>
        <taxon>Eukaryota</taxon>
        <taxon>Fungi</taxon>
        <taxon>Dikarya</taxon>
        <taxon>Basidiomycota</taxon>
        <taxon>Agaricomycotina</taxon>
        <taxon>Tremellomycetes</taxon>
        <taxon>Tremellales</taxon>
        <taxon>Cryptococcaceae</taxon>
        <taxon>Kwoniella</taxon>
    </lineage>
</organism>
<feature type="compositionally biased region" description="Basic and acidic residues" evidence="1">
    <location>
        <begin position="1054"/>
        <end position="1066"/>
    </location>
</feature>
<evidence type="ECO:0000313" key="3">
    <source>
        <dbReference type="Proteomes" id="UP001329825"/>
    </source>
</evidence>
<feature type="compositionally biased region" description="Acidic residues" evidence="1">
    <location>
        <begin position="1340"/>
        <end position="1355"/>
    </location>
</feature>
<feature type="compositionally biased region" description="Low complexity" evidence="1">
    <location>
        <begin position="1656"/>
        <end position="1668"/>
    </location>
</feature>
<evidence type="ECO:0000313" key="2">
    <source>
        <dbReference type="EMBL" id="WRT64581.1"/>
    </source>
</evidence>
<feature type="compositionally biased region" description="Polar residues" evidence="1">
    <location>
        <begin position="1958"/>
        <end position="1967"/>
    </location>
</feature>
<keyword evidence="3" id="KW-1185">Reference proteome</keyword>
<feature type="compositionally biased region" description="Low complexity" evidence="1">
    <location>
        <begin position="135"/>
        <end position="155"/>
    </location>
</feature>
<feature type="region of interest" description="Disordered" evidence="1">
    <location>
        <begin position="1"/>
        <end position="109"/>
    </location>
</feature>
<protein>
    <submittedName>
        <fullName evidence="2">Uncharacterized protein</fullName>
    </submittedName>
</protein>
<feature type="compositionally biased region" description="Acidic residues" evidence="1">
    <location>
        <begin position="1418"/>
        <end position="1430"/>
    </location>
</feature>
<dbReference type="RefSeq" id="XP_062789321.1">
    <property type="nucleotide sequence ID" value="XM_062933270.1"/>
</dbReference>
<feature type="region of interest" description="Disordered" evidence="1">
    <location>
        <begin position="2079"/>
        <end position="2136"/>
    </location>
</feature>
<accession>A0ABZ1CV74</accession>
<feature type="compositionally biased region" description="Polar residues" evidence="1">
    <location>
        <begin position="215"/>
        <end position="256"/>
    </location>
</feature>
<feature type="compositionally biased region" description="Low complexity" evidence="1">
    <location>
        <begin position="1540"/>
        <end position="1556"/>
    </location>
</feature>
<feature type="region of interest" description="Disordered" evidence="1">
    <location>
        <begin position="743"/>
        <end position="766"/>
    </location>
</feature>
<evidence type="ECO:0000256" key="1">
    <source>
        <dbReference type="SAM" id="MobiDB-lite"/>
    </source>
</evidence>
<feature type="compositionally biased region" description="Polar residues" evidence="1">
    <location>
        <begin position="1511"/>
        <end position="1521"/>
    </location>
</feature>
<feature type="compositionally biased region" description="Polar residues" evidence="1">
    <location>
        <begin position="1893"/>
        <end position="1902"/>
    </location>
</feature>
<feature type="compositionally biased region" description="Polar residues" evidence="1">
    <location>
        <begin position="358"/>
        <end position="371"/>
    </location>
</feature>
<feature type="compositionally biased region" description="Pro residues" evidence="1">
    <location>
        <begin position="2005"/>
        <end position="2017"/>
    </location>
</feature>
<feature type="compositionally biased region" description="Polar residues" evidence="1">
    <location>
        <begin position="324"/>
        <end position="342"/>
    </location>
</feature>
<sequence>MVRTIREPNPTTPQILRISTSSASSSRRSSAEKSPSQPIFIRSKATYLNSSQNSNGGGTVRRRAVLGERHDNIMSPSSPRTIKSKPKQKSKSKTSLTPRQTARPTSELLDELSDLSRFVAKSPINKLPPPARFDIPSSSPMRSSPNNSSMSISRPGSTPYLPRRSMPMQLTEDDTLLLNMGPPDMGMGDMTDESDMEDMRGGVLGRGGLMTPAASQEVSACSPQRTQTIQRPVEPLSTTRNSISRLPTPPSSQNDFQAPLPPPTPQAGPSRVSRVRARPSPTPPRRISIQPVVVGLGDVTAEWDTPLRLGDDISPNPRRKKSPRLSQPGQTPTKQRSPFAQQQKERDRVEVVIPIRARSNTPGKIVSNTPATVKAKTKPRVSSRTPSVKVSQSSRRTSGGSRRTSEGSTKLTTPPNSRVSKKVPSTAPAGRRKSTPPSTTSRKSPNLSSSQSNRRASVPANTKTPKGRGRPRNSVAQTPRDVALTGRKLGMLPRPILGSPGDDPLLLKGRDDRLPSNEGVRDGTGLSLIFSQSSTSNADPTPRARQESIPTSSPFNFEQDEDDLTLLPMGNSIGNDNYYDPGPAWSDDGSDMEGVGEDTFIHVHQRRENSGMIKSVKDSIVMEEDESEDDQGDITAETTQSPLLPPRRIELSSIENTELDERAIPAEPIADDSFALEEQRLSPVQTTSRAISVSGDDIVIQEIKSLLARSAHADQGNIIEVMGGHGVNEIDWSVPQEVIAPVESELFRDNPPEEEDDTGDATPEMEGDKWNISEEHIEPQTLQEESSTQAIIGGLSVILAEQPEAMVVSGEDVDSLAHKNSLVTLPNRQAGDQPEEGEADITQEIAGLDWDISTEDIQTQSPLRPLSPAGSIVLEEQEEIGDVTQDMDVLDWEVSEGDIQPQHEVGAGTREAIGLSRSTGLGLQLEGDYEEGSIEIVQEENHEEREIPNQDAQQETESEIADSERSQSALPEIKGDATNTNDNDTQDEIYGEPNLSEEDVVVPVVEQERIVLSETPFDDEEEDVTQERESDQVNAAAGEVQCIEAEQGGSNEDAIARPENESKLDQTEASTSHSPEEDLYAQLEIEISRSSDTTKVNKATPSRVFPSISISEASEPDQAVPKARSPTPALAYRSTTPLFSPPPSFEPLSLRSPTVPKSPFVLIHHRGDLTLTPTPAFSLFNPRSPSPLPHLVSDYPIEGKGDRILEEADRALRRLSKVRSLSPLAPTISNDGLGETHQDVKLQETVNASAHQSVEGDEDSAPSILDVTPSKETQEEAPSATAINHLQESGMQISDKSETLEEDGEEQQETNSTVGDLTLEADNSAWNISSEEYDVPLRDESDDEQEHESQEEQVDENSSTQVLAVKNDDANSAQSDQGENRHEAQEEQEEDISPEPVEVPERIILCLVERGVIKLEPESDDEDNSEEDSSSEQREVSLPIEAKSSPSPLATPSLVTGEGLEARGRSSTRSPGPAHSPLAPSTPPIQTSSSSSKTLPQQQTSTPQMTPPSSMFRSANLTPQRTPLLGRMGGTSKLCQQILPSSPSTEATSSSAAQSPARHRSTSGLSDEQIDESSEPIEDEADQSVIIRKPRRSLHDELAAVAADEEGNEGDESFRSVVEVSSLDPKAAARAAAILKLNHSYIEHGVLSRSKTQDLTSTSFPSSSTRFFSGRRKSTAYSDVEKRELLNEAELEIVQSQRSRSRSRSKSRVRERELSVMSFMTENYPVPGSFIKTPQQNKRKWDLALSSLVNSGYEAEQPQNEGESESEREADLGEQWGVSEWKKLEKVYRNERETWIKERNIKNLPMPGGLISWARRSTFGHSPDVKEWDIQRVVETFLRDEKKDGNKWDREMLLLRIQAIEKRVNRLASSTASSLNSSVDRHTPNSKKPKIDSVQTPSNTNTDSRRAIEPPSTIRRMIGLVWGKSKLKSNKSGNADDGQKDGQNLLDRFQKSIEAPAFTSSSNQLTNKGKGKAVTEEILPTSQMREVRSSNQTVPPHPASSQWTPVPPPRQNNPCHPPKSRIDAPVTENTVNASSNFSFSTSISSMTNSLDTSYSYKRLYPPLEPSLTQRSDALARLFPNPLPSTSSENLNRATSKDLQTVQKKRSGSVTSLREKWEGKGVIARGNGKGQGHTSEN</sequence>
<dbReference type="Proteomes" id="UP001329825">
    <property type="component" value="Chromosome 2"/>
</dbReference>
<feature type="compositionally biased region" description="Low complexity" evidence="1">
    <location>
        <begin position="1484"/>
        <end position="1510"/>
    </location>
</feature>
<feature type="compositionally biased region" description="Acidic residues" evidence="1">
    <location>
        <begin position="984"/>
        <end position="1000"/>
    </location>
</feature>
<feature type="region of interest" description="Disordered" evidence="1">
    <location>
        <begin position="215"/>
        <end position="289"/>
    </location>
</feature>
<feature type="region of interest" description="Disordered" evidence="1">
    <location>
        <begin position="1107"/>
        <end position="1126"/>
    </location>
</feature>
<feature type="compositionally biased region" description="Low complexity" evidence="1">
    <location>
        <begin position="391"/>
        <end position="409"/>
    </location>
</feature>
<gene>
    <name evidence="2" type="ORF">IL334_001513</name>
</gene>
<reference evidence="2 3" key="1">
    <citation type="submission" date="2024-01" db="EMBL/GenBank/DDBJ databases">
        <title>Comparative genomics of Cryptococcus and Kwoniella reveals pathogenesis evolution and contrasting modes of karyotype evolution via chromosome fusion or intercentromeric recombination.</title>
        <authorList>
            <person name="Coelho M.A."/>
            <person name="David-Palma M."/>
            <person name="Shea T."/>
            <person name="Bowers K."/>
            <person name="McGinley-Smith S."/>
            <person name="Mohammad A.W."/>
            <person name="Gnirke A."/>
            <person name="Yurkov A.M."/>
            <person name="Nowrousian M."/>
            <person name="Sun S."/>
            <person name="Cuomo C.A."/>
            <person name="Heitman J."/>
        </authorList>
    </citation>
    <scope>NUCLEOTIDE SEQUENCE [LARGE SCALE GENOMIC DNA]</scope>
    <source>
        <strain evidence="2">CBS 11374</strain>
    </source>
</reference>
<feature type="compositionally biased region" description="Polar residues" evidence="1">
    <location>
        <begin position="2083"/>
        <end position="2111"/>
    </location>
</feature>
<feature type="region of interest" description="Disordered" evidence="1">
    <location>
        <begin position="306"/>
        <end position="559"/>
    </location>
</feature>
<feature type="region of interest" description="Disordered" evidence="1">
    <location>
        <begin position="1954"/>
        <end position="1973"/>
    </location>
</feature>
<feature type="compositionally biased region" description="Polar residues" evidence="1">
    <location>
        <begin position="1281"/>
        <end position="1294"/>
    </location>
</feature>
<feature type="compositionally biased region" description="Acidic residues" evidence="1">
    <location>
        <begin position="752"/>
        <end position="765"/>
    </location>
</feature>
<dbReference type="EMBL" id="CP141882">
    <property type="protein sequence ID" value="WRT64581.1"/>
    <property type="molecule type" value="Genomic_DNA"/>
</dbReference>
<feature type="compositionally biased region" description="Polar residues" evidence="1">
    <location>
        <begin position="1984"/>
        <end position="2004"/>
    </location>
</feature>
<dbReference type="GeneID" id="87953644"/>
<feature type="compositionally biased region" description="Polar residues" evidence="1">
    <location>
        <begin position="1444"/>
        <end position="1454"/>
    </location>
</feature>
<feature type="compositionally biased region" description="Low complexity" evidence="1">
    <location>
        <begin position="435"/>
        <end position="445"/>
    </location>
</feature>
<feature type="compositionally biased region" description="Polar residues" evidence="1">
    <location>
        <begin position="529"/>
        <end position="539"/>
    </location>
</feature>
<name>A0ABZ1CV74_9TREE</name>
<feature type="region of interest" description="Disordered" evidence="1">
    <location>
        <begin position="1414"/>
        <end position="1593"/>
    </location>
</feature>
<feature type="compositionally biased region" description="Low complexity" evidence="1">
    <location>
        <begin position="19"/>
        <end position="36"/>
    </location>
</feature>
<feature type="compositionally biased region" description="Basic residues" evidence="1">
    <location>
        <begin position="82"/>
        <end position="92"/>
    </location>
</feature>
<feature type="region of interest" description="Disordered" evidence="1">
    <location>
        <begin position="1247"/>
        <end position="1400"/>
    </location>
</feature>
<feature type="region of interest" description="Disordered" evidence="1">
    <location>
        <begin position="1984"/>
        <end position="2024"/>
    </location>
</feature>
<feature type="region of interest" description="Disordered" evidence="1">
    <location>
        <begin position="1870"/>
        <end position="1915"/>
    </location>
</feature>